<comment type="caution">
    <text evidence="2">The sequence shown here is derived from an EMBL/GenBank/DDBJ whole genome shotgun (WGS) entry which is preliminary data.</text>
</comment>
<keyword evidence="3" id="KW-1185">Reference proteome</keyword>
<organism evidence="2 3">
    <name type="scientific">Dovyalis caffra</name>
    <dbReference type="NCBI Taxonomy" id="77055"/>
    <lineage>
        <taxon>Eukaryota</taxon>
        <taxon>Viridiplantae</taxon>
        <taxon>Streptophyta</taxon>
        <taxon>Embryophyta</taxon>
        <taxon>Tracheophyta</taxon>
        <taxon>Spermatophyta</taxon>
        <taxon>Magnoliopsida</taxon>
        <taxon>eudicotyledons</taxon>
        <taxon>Gunneridae</taxon>
        <taxon>Pentapetalae</taxon>
        <taxon>rosids</taxon>
        <taxon>fabids</taxon>
        <taxon>Malpighiales</taxon>
        <taxon>Salicaceae</taxon>
        <taxon>Flacourtieae</taxon>
        <taxon>Dovyalis</taxon>
    </lineage>
</organism>
<accession>A0AAV1RB03</accession>
<evidence type="ECO:0000256" key="1">
    <source>
        <dbReference type="SAM" id="SignalP"/>
    </source>
</evidence>
<sequence length="175" mass="19717">MVRLFFCLLTSMICSARNLIPPTRNGDALSAMNPRTFSTVGIKDNQDHALHGGVKYEGGKEGSFDVDYNGPRTHDQPPPSHPLNYGGRVWEHSFDHIDYDGPKTHDQPPPSHPLNYGGRVWEHSFDHIDYDGAKTHDQPPPSVQLNFPAPFWEESFDIDYHGPRTHDQPPPSLPL</sequence>
<feature type="chain" id="PRO_5043382220" evidence="1">
    <location>
        <begin position="17"/>
        <end position="175"/>
    </location>
</feature>
<gene>
    <name evidence="2" type="ORF">DCAF_LOCUS8335</name>
</gene>
<dbReference type="EMBL" id="CAWUPB010000913">
    <property type="protein sequence ID" value="CAK7331176.1"/>
    <property type="molecule type" value="Genomic_DNA"/>
</dbReference>
<evidence type="ECO:0000313" key="3">
    <source>
        <dbReference type="Proteomes" id="UP001314170"/>
    </source>
</evidence>
<feature type="signal peptide" evidence="1">
    <location>
        <begin position="1"/>
        <end position="16"/>
    </location>
</feature>
<dbReference type="Proteomes" id="UP001314170">
    <property type="component" value="Unassembled WGS sequence"/>
</dbReference>
<reference evidence="2 3" key="1">
    <citation type="submission" date="2024-01" db="EMBL/GenBank/DDBJ databases">
        <authorList>
            <person name="Waweru B."/>
        </authorList>
    </citation>
    <scope>NUCLEOTIDE SEQUENCE [LARGE SCALE GENOMIC DNA]</scope>
</reference>
<protein>
    <submittedName>
        <fullName evidence="2">Uncharacterized protein</fullName>
    </submittedName>
</protein>
<dbReference type="AlphaFoldDB" id="A0AAV1RB03"/>
<proteinExistence type="predicted"/>
<keyword evidence="1" id="KW-0732">Signal</keyword>
<name>A0AAV1RB03_9ROSI</name>
<evidence type="ECO:0000313" key="2">
    <source>
        <dbReference type="EMBL" id="CAK7331176.1"/>
    </source>
</evidence>